<gene>
    <name evidence="2" type="ORF">SAMN04488085_10761</name>
</gene>
<feature type="region of interest" description="Disordered" evidence="1">
    <location>
        <begin position="1"/>
        <end position="24"/>
    </location>
</feature>
<dbReference type="RefSeq" id="WP_091324951.1">
    <property type="nucleotide sequence ID" value="NZ_FOSW01000007.1"/>
</dbReference>
<dbReference type="AlphaFoldDB" id="A0A1I4FEW7"/>
<protein>
    <submittedName>
        <fullName evidence="2">Uncharacterized protein</fullName>
    </submittedName>
</protein>
<evidence type="ECO:0000313" key="3">
    <source>
        <dbReference type="Proteomes" id="UP000199152"/>
    </source>
</evidence>
<evidence type="ECO:0000256" key="1">
    <source>
        <dbReference type="SAM" id="MobiDB-lite"/>
    </source>
</evidence>
<organism evidence="2 3">
    <name type="scientific">Geodermatophilus ruber</name>
    <dbReference type="NCBI Taxonomy" id="504800"/>
    <lineage>
        <taxon>Bacteria</taxon>
        <taxon>Bacillati</taxon>
        <taxon>Actinomycetota</taxon>
        <taxon>Actinomycetes</taxon>
        <taxon>Geodermatophilales</taxon>
        <taxon>Geodermatophilaceae</taxon>
        <taxon>Geodermatophilus</taxon>
    </lineage>
</organism>
<reference evidence="2 3" key="1">
    <citation type="submission" date="2016-10" db="EMBL/GenBank/DDBJ databases">
        <authorList>
            <person name="de Groot N.N."/>
        </authorList>
    </citation>
    <scope>NUCLEOTIDE SEQUENCE [LARGE SCALE GENOMIC DNA]</scope>
    <source>
        <strain evidence="2 3">DSM 45317</strain>
    </source>
</reference>
<accession>A0A1I4FEW7</accession>
<dbReference type="InParanoid" id="A0A1I4FEW7"/>
<sequence>MLTARADTAPSPAERRAAGKARRHDVPQEIVTATVARYRAAMARFAAMRDLEVWYSSVDAAGLQQVVAPRLDVRRRKRLTRALVEFAETCADLSERDHRALADAVAAGRVTARTGL</sequence>
<name>A0A1I4FEW7_9ACTN</name>
<dbReference type="STRING" id="504800.SAMN04488085_10761"/>
<evidence type="ECO:0000313" key="2">
    <source>
        <dbReference type="EMBL" id="SFL14971.1"/>
    </source>
</evidence>
<dbReference type="EMBL" id="FOSW01000007">
    <property type="protein sequence ID" value="SFL14971.1"/>
    <property type="molecule type" value="Genomic_DNA"/>
</dbReference>
<proteinExistence type="predicted"/>
<keyword evidence="3" id="KW-1185">Reference proteome</keyword>
<dbReference type="Proteomes" id="UP000199152">
    <property type="component" value="Unassembled WGS sequence"/>
</dbReference>